<dbReference type="PANTHER" id="PTHR43037">
    <property type="entry name" value="UNNAMED PRODUCT-RELATED"/>
    <property type="match status" value="1"/>
</dbReference>
<evidence type="ECO:0000313" key="3">
    <source>
        <dbReference type="EMBL" id="GGK21118.1"/>
    </source>
</evidence>
<organism evidence="3 4">
    <name type="scientific">Yeosuana aromativorans</name>
    <dbReference type="NCBI Taxonomy" id="288019"/>
    <lineage>
        <taxon>Bacteria</taxon>
        <taxon>Pseudomonadati</taxon>
        <taxon>Bacteroidota</taxon>
        <taxon>Flavobacteriia</taxon>
        <taxon>Flavobacteriales</taxon>
        <taxon>Flavobacteriaceae</taxon>
        <taxon>Yeosuana</taxon>
    </lineage>
</organism>
<sequence length="268" mass="30717">MKYTKRKLIKQSMFWLLLIVVSNVLVAQQELFSKELFLHDGDTLKYRLLLPKNFDENKAYPLVLFLHGRGESGNDNKTQLVHGSQLFLDNYESDAFPAIVIFPQCPKDDYWSNVKRDYSKTGLEKFKYKRRGKPTKAMQLVLDLMDDIAKKPYVKKNQIYVGGLSMGGMGVFDILKFRPNMFAAAFPICGGGNPKSVCKYADKVSLWVFDGGKDDVVDPYFSLRMVTALRKKGADVKLSYFENDNHNSWDSAFAEPELLSWLFSKSKK</sequence>
<accession>A0A8J3BH78</accession>
<feature type="domain" description="Phospholipase/carboxylesterase/thioesterase" evidence="2">
    <location>
        <begin position="56"/>
        <end position="253"/>
    </location>
</feature>
<reference evidence="3" key="2">
    <citation type="submission" date="2020-09" db="EMBL/GenBank/DDBJ databases">
        <authorList>
            <person name="Sun Q."/>
            <person name="Ohkuma M."/>
        </authorList>
    </citation>
    <scope>NUCLEOTIDE SEQUENCE</scope>
    <source>
        <strain evidence="3">JCM 12862</strain>
    </source>
</reference>
<dbReference type="Pfam" id="PF02230">
    <property type="entry name" value="Abhydrolase_2"/>
    <property type="match status" value="1"/>
</dbReference>
<name>A0A8J3BH78_9FLAO</name>
<dbReference type="InterPro" id="IPR029058">
    <property type="entry name" value="AB_hydrolase_fold"/>
</dbReference>
<dbReference type="Gene3D" id="3.40.50.1820">
    <property type="entry name" value="alpha/beta hydrolase"/>
    <property type="match status" value="1"/>
</dbReference>
<evidence type="ECO:0000313" key="4">
    <source>
        <dbReference type="Proteomes" id="UP000612329"/>
    </source>
</evidence>
<protein>
    <submittedName>
        <fullName evidence="3">Phospholipase</fullName>
    </submittedName>
</protein>
<dbReference type="AlphaFoldDB" id="A0A8J3BH78"/>
<dbReference type="PANTHER" id="PTHR43037:SF1">
    <property type="entry name" value="BLL1128 PROTEIN"/>
    <property type="match status" value="1"/>
</dbReference>
<reference evidence="3" key="1">
    <citation type="journal article" date="2014" name="Int. J. Syst. Evol. Microbiol.">
        <title>Complete genome sequence of Corynebacterium casei LMG S-19264T (=DSM 44701T), isolated from a smear-ripened cheese.</title>
        <authorList>
            <consortium name="US DOE Joint Genome Institute (JGI-PGF)"/>
            <person name="Walter F."/>
            <person name="Albersmeier A."/>
            <person name="Kalinowski J."/>
            <person name="Ruckert C."/>
        </authorList>
    </citation>
    <scope>NUCLEOTIDE SEQUENCE</scope>
    <source>
        <strain evidence="3">JCM 12862</strain>
    </source>
</reference>
<gene>
    <name evidence="3" type="ORF">GCM10007962_14050</name>
</gene>
<keyword evidence="4" id="KW-1185">Reference proteome</keyword>
<dbReference type="RefSeq" id="WP_229669479.1">
    <property type="nucleotide sequence ID" value="NZ_BMNR01000003.1"/>
</dbReference>
<dbReference type="SUPFAM" id="SSF53474">
    <property type="entry name" value="alpha/beta-Hydrolases"/>
    <property type="match status" value="1"/>
</dbReference>
<dbReference type="GO" id="GO:0016787">
    <property type="term" value="F:hydrolase activity"/>
    <property type="evidence" value="ECO:0007669"/>
    <property type="project" value="InterPro"/>
</dbReference>
<dbReference type="InterPro" id="IPR003140">
    <property type="entry name" value="PLipase/COase/thioEstase"/>
</dbReference>
<proteinExistence type="predicted"/>
<comment type="caution">
    <text evidence="3">The sequence shown here is derived from an EMBL/GenBank/DDBJ whole genome shotgun (WGS) entry which is preliminary data.</text>
</comment>
<evidence type="ECO:0000256" key="1">
    <source>
        <dbReference type="ARBA" id="ARBA00022729"/>
    </source>
</evidence>
<dbReference type="Proteomes" id="UP000612329">
    <property type="component" value="Unassembled WGS sequence"/>
</dbReference>
<dbReference type="EMBL" id="BMNR01000003">
    <property type="protein sequence ID" value="GGK21118.1"/>
    <property type="molecule type" value="Genomic_DNA"/>
</dbReference>
<dbReference type="InterPro" id="IPR050955">
    <property type="entry name" value="Plant_Biomass_Hydrol_Est"/>
</dbReference>
<keyword evidence="1" id="KW-0732">Signal</keyword>
<evidence type="ECO:0000259" key="2">
    <source>
        <dbReference type="Pfam" id="PF02230"/>
    </source>
</evidence>